<proteinExistence type="evidence at transcript level"/>
<name>C0PL99_MAIZE</name>
<evidence type="ECO:0000313" key="1">
    <source>
        <dbReference type="EMBL" id="ACN35965.1"/>
    </source>
</evidence>
<reference evidence="1" key="2">
    <citation type="submission" date="2012-06" db="EMBL/GenBank/DDBJ databases">
        <authorList>
            <person name="Yu Y."/>
            <person name="Currie J."/>
            <person name="Lomeli R."/>
            <person name="Angelova A."/>
            <person name="Collura K."/>
            <person name="Wissotski M."/>
            <person name="Campos D."/>
            <person name="Kudrna D."/>
            <person name="Golser W."/>
            <person name="Ashely E."/>
            <person name="Descour A."/>
            <person name="Fernandes J."/>
            <person name="Soderlund C."/>
            <person name="Walbot V."/>
        </authorList>
    </citation>
    <scope>NUCLEOTIDE SEQUENCE</scope>
    <source>
        <strain evidence="1">B73</strain>
    </source>
</reference>
<sequence>MGTQAHPAVFQEPRLEMLGSPYRLCRTSPEEGTLTYQFRSASRLHTSGAQETHLPVGLRLQ</sequence>
<dbReference type="AlphaFoldDB" id="C0PL99"/>
<accession>C0PL99</accession>
<organism evidence="1">
    <name type="scientific">Zea mays</name>
    <name type="common">Maize</name>
    <dbReference type="NCBI Taxonomy" id="4577"/>
    <lineage>
        <taxon>Eukaryota</taxon>
        <taxon>Viridiplantae</taxon>
        <taxon>Streptophyta</taxon>
        <taxon>Embryophyta</taxon>
        <taxon>Tracheophyta</taxon>
        <taxon>Spermatophyta</taxon>
        <taxon>Magnoliopsida</taxon>
        <taxon>Liliopsida</taxon>
        <taxon>Poales</taxon>
        <taxon>Poaceae</taxon>
        <taxon>PACMAD clade</taxon>
        <taxon>Panicoideae</taxon>
        <taxon>Andropogonodae</taxon>
        <taxon>Andropogoneae</taxon>
        <taxon>Tripsacinae</taxon>
        <taxon>Zea</taxon>
    </lineage>
</organism>
<protein>
    <submittedName>
        <fullName evidence="1">Uncharacterized protein</fullName>
    </submittedName>
</protein>
<reference evidence="1" key="1">
    <citation type="journal article" date="2009" name="PLoS Genet.">
        <title>Sequencing, mapping, and analysis of 27,455 maize full-length cDNAs.</title>
        <authorList>
            <person name="Soderlund C."/>
            <person name="Descour A."/>
            <person name="Kudrna D."/>
            <person name="Bomhoff M."/>
            <person name="Boyd L."/>
            <person name="Currie J."/>
            <person name="Angelova A."/>
            <person name="Collura K."/>
            <person name="Wissotski M."/>
            <person name="Ashley E."/>
            <person name="Morrow D."/>
            <person name="Fernandes J."/>
            <person name="Walbot V."/>
            <person name="Yu Y."/>
        </authorList>
    </citation>
    <scope>NUCLEOTIDE SEQUENCE</scope>
    <source>
        <strain evidence="1">B73</strain>
    </source>
</reference>
<dbReference type="EMBL" id="BT069068">
    <property type="protein sequence ID" value="ACN35965.1"/>
    <property type="molecule type" value="mRNA"/>
</dbReference>